<comment type="caution">
    <text evidence="1">The sequence shown here is derived from an EMBL/GenBank/DDBJ whole genome shotgun (WGS) entry which is preliminary data.</text>
</comment>
<reference evidence="1" key="1">
    <citation type="journal article" date="2016" name="Insect Biochem. Mol. Biol.">
        <title>Multifaceted biological insights from a draft genome sequence of the tobacco hornworm moth, Manduca sexta.</title>
        <authorList>
            <person name="Kanost M.R."/>
            <person name="Arrese E.L."/>
            <person name="Cao X."/>
            <person name="Chen Y.R."/>
            <person name="Chellapilla S."/>
            <person name="Goldsmith M.R."/>
            <person name="Grosse-Wilde E."/>
            <person name="Heckel D.G."/>
            <person name="Herndon N."/>
            <person name="Jiang H."/>
            <person name="Papanicolaou A."/>
            <person name="Qu J."/>
            <person name="Soulages J.L."/>
            <person name="Vogel H."/>
            <person name="Walters J."/>
            <person name="Waterhouse R.M."/>
            <person name="Ahn S.J."/>
            <person name="Almeida F.C."/>
            <person name="An C."/>
            <person name="Aqrawi P."/>
            <person name="Bretschneider A."/>
            <person name="Bryant W.B."/>
            <person name="Bucks S."/>
            <person name="Chao H."/>
            <person name="Chevignon G."/>
            <person name="Christen J.M."/>
            <person name="Clarke D.F."/>
            <person name="Dittmer N.T."/>
            <person name="Ferguson L.C.F."/>
            <person name="Garavelou S."/>
            <person name="Gordon K.H.J."/>
            <person name="Gunaratna R.T."/>
            <person name="Han Y."/>
            <person name="Hauser F."/>
            <person name="He Y."/>
            <person name="Heidel-Fischer H."/>
            <person name="Hirsh A."/>
            <person name="Hu Y."/>
            <person name="Jiang H."/>
            <person name="Kalra D."/>
            <person name="Klinner C."/>
            <person name="Konig C."/>
            <person name="Kovar C."/>
            <person name="Kroll A.R."/>
            <person name="Kuwar S.S."/>
            <person name="Lee S.L."/>
            <person name="Lehman R."/>
            <person name="Li K."/>
            <person name="Li Z."/>
            <person name="Liang H."/>
            <person name="Lovelace S."/>
            <person name="Lu Z."/>
            <person name="Mansfield J.H."/>
            <person name="McCulloch K.J."/>
            <person name="Mathew T."/>
            <person name="Morton B."/>
            <person name="Muzny D.M."/>
            <person name="Neunemann D."/>
            <person name="Ongeri F."/>
            <person name="Pauchet Y."/>
            <person name="Pu L.L."/>
            <person name="Pyrousis I."/>
            <person name="Rao X.J."/>
            <person name="Redding A."/>
            <person name="Roesel C."/>
            <person name="Sanchez-Gracia A."/>
            <person name="Schaack S."/>
            <person name="Shukla A."/>
            <person name="Tetreau G."/>
            <person name="Wang Y."/>
            <person name="Xiong G.H."/>
            <person name="Traut W."/>
            <person name="Walsh T.K."/>
            <person name="Worley K.C."/>
            <person name="Wu D."/>
            <person name="Wu W."/>
            <person name="Wu Y.Q."/>
            <person name="Zhang X."/>
            <person name="Zou Z."/>
            <person name="Zucker H."/>
            <person name="Briscoe A.D."/>
            <person name="Burmester T."/>
            <person name="Clem R.J."/>
            <person name="Feyereisen R."/>
            <person name="Grimmelikhuijzen C.J.P."/>
            <person name="Hamodrakas S.J."/>
            <person name="Hansson B.S."/>
            <person name="Huguet E."/>
            <person name="Jermiin L.S."/>
            <person name="Lan Q."/>
            <person name="Lehman H.K."/>
            <person name="Lorenzen M."/>
            <person name="Merzendorfer H."/>
            <person name="Michalopoulos I."/>
            <person name="Morton D.B."/>
            <person name="Muthukrishnan S."/>
            <person name="Oakeshott J.G."/>
            <person name="Palmer W."/>
            <person name="Park Y."/>
            <person name="Passarelli A.L."/>
            <person name="Rozas J."/>
            <person name="Schwartz L.M."/>
            <person name="Smith W."/>
            <person name="Southgate A."/>
            <person name="Vilcinskas A."/>
            <person name="Vogt R."/>
            <person name="Wang P."/>
            <person name="Werren J."/>
            <person name="Yu X.Q."/>
            <person name="Zhou J.J."/>
            <person name="Brown S.J."/>
            <person name="Scherer S.E."/>
            <person name="Richards S."/>
            <person name="Blissard G.W."/>
        </authorList>
    </citation>
    <scope>NUCLEOTIDE SEQUENCE</scope>
</reference>
<sequence length="133" mass="15102">MSIQVENNLKDTEDKQIFEQKAHYIPCKIEADGAANVDKYFEPYVTETSESELTGTFRGHPLDGSKVTFPEGYRAIVVTEAKRPLGEDADRRFQVVGGFKEFVNWNWDKKTSKNDSIVKAMDWIDIADAIHGD</sequence>
<reference evidence="1" key="2">
    <citation type="submission" date="2020-12" db="EMBL/GenBank/DDBJ databases">
        <authorList>
            <person name="Kanost M."/>
        </authorList>
    </citation>
    <scope>NUCLEOTIDE SEQUENCE</scope>
</reference>
<dbReference type="CDD" id="cd09271">
    <property type="entry name" value="RNase_H2-C"/>
    <property type="match status" value="1"/>
</dbReference>
<protein>
    <submittedName>
        <fullName evidence="1">Uncharacterized protein</fullName>
    </submittedName>
</protein>
<dbReference type="InterPro" id="IPR013924">
    <property type="entry name" value="RNase_H2_suC"/>
</dbReference>
<dbReference type="OrthoDB" id="6222486at2759"/>
<organism evidence="1 2">
    <name type="scientific">Manduca sexta</name>
    <name type="common">Tobacco hawkmoth</name>
    <name type="synonym">Tobacco hornworm</name>
    <dbReference type="NCBI Taxonomy" id="7130"/>
    <lineage>
        <taxon>Eukaryota</taxon>
        <taxon>Metazoa</taxon>
        <taxon>Ecdysozoa</taxon>
        <taxon>Arthropoda</taxon>
        <taxon>Hexapoda</taxon>
        <taxon>Insecta</taxon>
        <taxon>Pterygota</taxon>
        <taxon>Neoptera</taxon>
        <taxon>Endopterygota</taxon>
        <taxon>Lepidoptera</taxon>
        <taxon>Glossata</taxon>
        <taxon>Ditrysia</taxon>
        <taxon>Bombycoidea</taxon>
        <taxon>Sphingidae</taxon>
        <taxon>Sphinginae</taxon>
        <taxon>Sphingini</taxon>
        <taxon>Manduca</taxon>
    </lineage>
</organism>
<dbReference type="Pfam" id="PF08615">
    <property type="entry name" value="RNase_H2_suC"/>
    <property type="match status" value="1"/>
</dbReference>
<evidence type="ECO:0000313" key="2">
    <source>
        <dbReference type="Proteomes" id="UP000791440"/>
    </source>
</evidence>
<dbReference type="AlphaFoldDB" id="A0A922CW00"/>
<dbReference type="GO" id="GO:0006401">
    <property type="term" value="P:RNA catabolic process"/>
    <property type="evidence" value="ECO:0007669"/>
    <property type="project" value="InterPro"/>
</dbReference>
<proteinExistence type="predicted"/>
<dbReference type="GO" id="GO:0032299">
    <property type="term" value="C:ribonuclease H2 complex"/>
    <property type="evidence" value="ECO:0007669"/>
    <property type="project" value="InterPro"/>
</dbReference>
<dbReference type="Gene3D" id="2.40.128.680">
    <property type="match status" value="1"/>
</dbReference>
<dbReference type="Proteomes" id="UP000791440">
    <property type="component" value="Unassembled WGS sequence"/>
</dbReference>
<name>A0A922CW00_MANSE</name>
<dbReference type="PANTHER" id="PTHR47204:SF1">
    <property type="entry name" value="RIBONUCLEASE H2 SUBUNIT C"/>
    <property type="match status" value="1"/>
</dbReference>
<keyword evidence="2" id="KW-1185">Reference proteome</keyword>
<gene>
    <name evidence="1" type="ORF">O3G_MSEX012726</name>
</gene>
<dbReference type="PANTHER" id="PTHR47204">
    <property type="entry name" value="OS02G0168900 PROTEIN"/>
    <property type="match status" value="1"/>
</dbReference>
<evidence type="ECO:0000313" key="1">
    <source>
        <dbReference type="EMBL" id="KAG6461585.1"/>
    </source>
</evidence>
<accession>A0A922CW00</accession>
<dbReference type="EMBL" id="JH668760">
    <property type="protein sequence ID" value="KAG6461585.1"/>
    <property type="molecule type" value="Genomic_DNA"/>
</dbReference>